<organism evidence="2 3">
    <name type="scientific">Colocasia esculenta</name>
    <name type="common">Wild taro</name>
    <name type="synonym">Arum esculentum</name>
    <dbReference type="NCBI Taxonomy" id="4460"/>
    <lineage>
        <taxon>Eukaryota</taxon>
        <taxon>Viridiplantae</taxon>
        <taxon>Streptophyta</taxon>
        <taxon>Embryophyta</taxon>
        <taxon>Tracheophyta</taxon>
        <taxon>Spermatophyta</taxon>
        <taxon>Magnoliopsida</taxon>
        <taxon>Liliopsida</taxon>
        <taxon>Araceae</taxon>
        <taxon>Aroideae</taxon>
        <taxon>Colocasieae</taxon>
        <taxon>Colocasia</taxon>
    </lineage>
</organism>
<protein>
    <submittedName>
        <fullName evidence="2">Uncharacterized protein</fullName>
    </submittedName>
</protein>
<evidence type="ECO:0000256" key="1">
    <source>
        <dbReference type="SAM" id="MobiDB-lite"/>
    </source>
</evidence>
<proteinExistence type="predicted"/>
<reference evidence="2" key="1">
    <citation type="submission" date="2017-07" db="EMBL/GenBank/DDBJ databases">
        <title>Taro Niue Genome Assembly and Annotation.</title>
        <authorList>
            <person name="Atibalentja N."/>
            <person name="Keating K."/>
            <person name="Fields C.J."/>
        </authorList>
    </citation>
    <scope>NUCLEOTIDE SEQUENCE</scope>
    <source>
        <strain evidence="2">Niue_2</strain>
        <tissue evidence="2">Leaf</tissue>
    </source>
</reference>
<dbReference type="EMBL" id="NMUH01000994">
    <property type="protein sequence ID" value="MQL87668.1"/>
    <property type="molecule type" value="Genomic_DNA"/>
</dbReference>
<feature type="region of interest" description="Disordered" evidence="1">
    <location>
        <begin position="76"/>
        <end position="98"/>
    </location>
</feature>
<dbReference type="Proteomes" id="UP000652761">
    <property type="component" value="Unassembled WGS sequence"/>
</dbReference>
<evidence type="ECO:0000313" key="2">
    <source>
        <dbReference type="EMBL" id="MQL87668.1"/>
    </source>
</evidence>
<dbReference type="AlphaFoldDB" id="A0A843UVV5"/>
<feature type="compositionally biased region" description="Basic and acidic residues" evidence="1">
    <location>
        <begin position="140"/>
        <end position="150"/>
    </location>
</feature>
<evidence type="ECO:0000313" key="3">
    <source>
        <dbReference type="Proteomes" id="UP000652761"/>
    </source>
</evidence>
<keyword evidence="3" id="KW-1185">Reference proteome</keyword>
<name>A0A843UVV5_COLES</name>
<sequence>MLPSPPRVDYGVFMQGLVQAMQTQAHTQAALQAQLEAQERADIWWSSLLRTQFEDGAVEVGWDEFVGGFRPSYPRAGTQRDVSSGRRDGAVLGGEEGFSEEACSSFPEAGEEEGGFSVTAAFRGIGKQSASIGSRIAPEYSRKVSVERHQPQQQQQQRQRQDDQGDLEPQLECLR</sequence>
<feature type="region of interest" description="Disordered" evidence="1">
    <location>
        <begin position="129"/>
        <end position="175"/>
    </location>
</feature>
<comment type="caution">
    <text evidence="2">The sequence shown here is derived from an EMBL/GenBank/DDBJ whole genome shotgun (WGS) entry which is preliminary data.</text>
</comment>
<accession>A0A843UVV5</accession>
<gene>
    <name evidence="2" type="ORF">Taro_020215</name>
</gene>